<dbReference type="AlphaFoldDB" id="A0A9X2BRH1"/>
<dbReference type="InterPro" id="IPR014756">
    <property type="entry name" value="Ig_E-set"/>
</dbReference>
<protein>
    <recommendedName>
        <fullName evidence="1">Endoglucanase B carbohydrate binding domain-containing protein</fullName>
    </recommendedName>
</protein>
<accession>A0A9X2BRH1</accession>
<dbReference type="SUPFAM" id="SSF81296">
    <property type="entry name" value="E set domains"/>
    <property type="match status" value="1"/>
</dbReference>
<dbReference type="Proteomes" id="UP001139534">
    <property type="component" value="Unassembled WGS sequence"/>
</dbReference>
<dbReference type="Pfam" id="PF18448">
    <property type="entry name" value="CBM46"/>
    <property type="match status" value="1"/>
</dbReference>
<keyword evidence="3" id="KW-1185">Reference proteome</keyword>
<gene>
    <name evidence="2" type="ORF">M0651_00330</name>
</gene>
<reference evidence="2" key="1">
    <citation type="submission" date="2022-04" db="EMBL/GenBank/DDBJ databases">
        <authorList>
            <person name="Seo M.-J."/>
        </authorList>
    </citation>
    <scope>NUCLEOTIDE SEQUENCE</scope>
    <source>
        <strain evidence="2">MBLB2552</strain>
    </source>
</reference>
<evidence type="ECO:0000313" key="3">
    <source>
        <dbReference type="Proteomes" id="UP001139534"/>
    </source>
</evidence>
<dbReference type="InterPro" id="IPR040946">
    <property type="entry name" value="CBM46"/>
</dbReference>
<dbReference type="RefSeq" id="WP_248549877.1">
    <property type="nucleotide sequence ID" value="NZ_JALPRK010000001.1"/>
</dbReference>
<organism evidence="2 3">
    <name type="scientific">Paenibacillus mellifer</name>
    <dbReference type="NCBI Taxonomy" id="2937794"/>
    <lineage>
        <taxon>Bacteria</taxon>
        <taxon>Bacillati</taxon>
        <taxon>Bacillota</taxon>
        <taxon>Bacilli</taxon>
        <taxon>Bacillales</taxon>
        <taxon>Paenibacillaceae</taxon>
        <taxon>Paenibacillus</taxon>
    </lineage>
</organism>
<proteinExistence type="predicted"/>
<feature type="domain" description="Endoglucanase B carbohydrate binding" evidence="1">
    <location>
        <begin position="31"/>
        <end position="76"/>
    </location>
</feature>
<evidence type="ECO:0000313" key="2">
    <source>
        <dbReference type="EMBL" id="MCK8485616.1"/>
    </source>
</evidence>
<name>A0A9X2BRH1_9BACL</name>
<evidence type="ECO:0000259" key="1">
    <source>
        <dbReference type="Pfam" id="PF18448"/>
    </source>
</evidence>
<dbReference type="InterPro" id="IPR013783">
    <property type="entry name" value="Ig-like_fold"/>
</dbReference>
<dbReference type="Gene3D" id="2.60.40.10">
    <property type="entry name" value="Immunoglobulins"/>
    <property type="match status" value="1"/>
</dbReference>
<dbReference type="EMBL" id="JALPRK010000001">
    <property type="protein sequence ID" value="MCK8485616.1"/>
    <property type="molecule type" value="Genomic_DNA"/>
</dbReference>
<comment type="caution">
    <text evidence="2">The sequence shown here is derived from an EMBL/GenBank/DDBJ whole genome shotgun (WGS) entry which is preliminary data.</text>
</comment>
<sequence>MYVRKGAEIEDIKIKLNLNGNSLTALYVYADLVSGQIKLLPEFFKEVKDGEVTLKFHFWSGEIVSYKLTKTGTAVAE</sequence>